<dbReference type="InterPro" id="IPR036264">
    <property type="entry name" value="Bact_exopeptidase_dim_dom"/>
</dbReference>
<organism evidence="5 6">
    <name type="scientific">Kitasatospora gansuensis</name>
    <dbReference type="NCBI Taxonomy" id="258050"/>
    <lineage>
        <taxon>Bacteria</taxon>
        <taxon>Bacillati</taxon>
        <taxon>Actinomycetota</taxon>
        <taxon>Actinomycetes</taxon>
        <taxon>Kitasatosporales</taxon>
        <taxon>Streptomycetaceae</taxon>
        <taxon>Kitasatospora</taxon>
    </lineage>
</organism>
<dbReference type="Proteomes" id="UP000573327">
    <property type="component" value="Unassembled WGS sequence"/>
</dbReference>
<dbReference type="SUPFAM" id="SSF53187">
    <property type="entry name" value="Zn-dependent exopeptidases"/>
    <property type="match status" value="1"/>
</dbReference>
<dbReference type="InterPro" id="IPR002933">
    <property type="entry name" value="Peptidase_M20"/>
</dbReference>
<dbReference type="PANTHER" id="PTHR43808:SF25">
    <property type="entry name" value="PEPTIDASE M20 DIMERISATION DOMAIN-CONTAINING PROTEIN"/>
    <property type="match status" value="1"/>
</dbReference>
<dbReference type="GO" id="GO:0046872">
    <property type="term" value="F:metal ion binding"/>
    <property type="evidence" value="ECO:0007669"/>
    <property type="project" value="UniProtKB-KW"/>
</dbReference>
<evidence type="ECO:0000256" key="1">
    <source>
        <dbReference type="ARBA" id="ARBA00022723"/>
    </source>
</evidence>
<dbReference type="PANTHER" id="PTHR43808">
    <property type="entry name" value="ACETYLORNITHINE DEACETYLASE"/>
    <property type="match status" value="1"/>
</dbReference>
<keyword evidence="1" id="KW-0479">Metal-binding</keyword>
<sequence>MHDLTQDRPTTVSAAAPDPDPDEVLRVCADLIAAPSENPGGDEEAAAAVVERYLGSSGFHIRRVYARPGRPNVLATLDRGPGPRLILQAHLDTKPAGPPAAWSGDPFTARVTDGLMYGLGACDTKGGLAAMLVAADRLARRSDWQGQLEVQGVADEEDGSALGAEFLLAEGLLIADAAVVSEPTGALPSPAQLGNAWAEVTIRTPGAHAGTPWKGIDAVEVARRYVAVLERLLREMPTDPAFPHHPRLNVGHLMAPGHPGTLSSSCMLRCDIRVLPHQRHATVMDLYDRAAREVADPPAGVSLHVGPYQGGGCESHAIAVDHPLLLAFDAAAQALGVPSGRCSFAGGSDARYFARAGTPAVVHGPGDLDRAHAPDEFVPISELRLAARQIELVAADFLQSPGRYPPGRQI</sequence>
<reference evidence="5 6" key="1">
    <citation type="submission" date="2020-08" db="EMBL/GenBank/DDBJ databases">
        <title>Sequencing the genomes of 1000 actinobacteria strains.</title>
        <authorList>
            <person name="Klenk H.-P."/>
        </authorList>
    </citation>
    <scope>NUCLEOTIDE SEQUENCE [LARGE SCALE GENOMIC DNA]</scope>
    <source>
        <strain evidence="5 6">DSM 44786</strain>
    </source>
</reference>
<dbReference type="Gene3D" id="3.30.70.360">
    <property type="match status" value="1"/>
</dbReference>
<feature type="region of interest" description="Disordered" evidence="3">
    <location>
        <begin position="1"/>
        <end position="22"/>
    </location>
</feature>
<dbReference type="Pfam" id="PF07687">
    <property type="entry name" value="M20_dimer"/>
    <property type="match status" value="1"/>
</dbReference>
<dbReference type="Gene3D" id="3.40.630.10">
    <property type="entry name" value="Zn peptidases"/>
    <property type="match status" value="1"/>
</dbReference>
<dbReference type="EMBL" id="JACHJR010000001">
    <property type="protein sequence ID" value="MBB4947498.1"/>
    <property type="molecule type" value="Genomic_DNA"/>
</dbReference>
<gene>
    <name evidence="5" type="ORF">F4556_003033</name>
</gene>
<evidence type="ECO:0000259" key="4">
    <source>
        <dbReference type="Pfam" id="PF07687"/>
    </source>
</evidence>
<evidence type="ECO:0000313" key="5">
    <source>
        <dbReference type="EMBL" id="MBB4947498.1"/>
    </source>
</evidence>
<evidence type="ECO:0000313" key="6">
    <source>
        <dbReference type="Proteomes" id="UP000573327"/>
    </source>
</evidence>
<dbReference type="GO" id="GO:0016787">
    <property type="term" value="F:hydrolase activity"/>
    <property type="evidence" value="ECO:0007669"/>
    <property type="project" value="UniProtKB-KW"/>
</dbReference>
<comment type="caution">
    <text evidence="5">The sequence shown here is derived from an EMBL/GenBank/DDBJ whole genome shotgun (WGS) entry which is preliminary data.</text>
</comment>
<dbReference type="Pfam" id="PF01546">
    <property type="entry name" value="Peptidase_M20"/>
    <property type="match status" value="1"/>
</dbReference>
<dbReference type="RefSeq" id="WP_184915548.1">
    <property type="nucleotide sequence ID" value="NZ_JACHJR010000001.1"/>
</dbReference>
<protein>
    <submittedName>
        <fullName evidence="5">Acetylornithine deacetylase/succinyl-diaminopimelate desuccinylase-like protein</fullName>
    </submittedName>
</protein>
<accession>A0A7W7SCS6</accession>
<dbReference type="InterPro" id="IPR050072">
    <property type="entry name" value="Peptidase_M20A"/>
</dbReference>
<name>A0A7W7SCS6_9ACTN</name>
<feature type="domain" description="Peptidase M20 dimerisation" evidence="4">
    <location>
        <begin position="193"/>
        <end position="294"/>
    </location>
</feature>
<keyword evidence="6" id="KW-1185">Reference proteome</keyword>
<evidence type="ECO:0000256" key="3">
    <source>
        <dbReference type="SAM" id="MobiDB-lite"/>
    </source>
</evidence>
<keyword evidence="2" id="KW-0378">Hydrolase</keyword>
<evidence type="ECO:0000256" key="2">
    <source>
        <dbReference type="ARBA" id="ARBA00022801"/>
    </source>
</evidence>
<dbReference type="SUPFAM" id="SSF55031">
    <property type="entry name" value="Bacterial exopeptidase dimerisation domain"/>
    <property type="match status" value="1"/>
</dbReference>
<dbReference type="AlphaFoldDB" id="A0A7W7SCS6"/>
<proteinExistence type="predicted"/>
<dbReference type="InterPro" id="IPR011650">
    <property type="entry name" value="Peptidase_M20_dimer"/>
</dbReference>